<protein>
    <submittedName>
        <fullName evidence="1">Uncharacterized protein</fullName>
    </submittedName>
</protein>
<reference evidence="1 2" key="1">
    <citation type="submission" date="2018-05" db="EMBL/GenBank/DDBJ databases">
        <title>Genomic Encyclopedia of Archaeal and Bacterial Type Strains, Phase II (KMG-II): from individual species to whole genera.</title>
        <authorList>
            <person name="Goeker M."/>
        </authorList>
    </citation>
    <scope>NUCLEOTIDE SEQUENCE [LARGE SCALE GENOMIC DNA]</scope>
    <source>
        <strain evidence="1 2">DSM 22214</strain>
    </source>
</reference>
<name>A0A316EE83_9BACT</name>
<accession>A0A316EE83</accession>
<proteinExistence type="predicted"/>
<dbReference type="OrthoDB" id="679082at2"/>
<keyword evidence="2" id="KW-1185">Reference proteome</keyword>
<organism evidence="1 2">
    <name type="scientific">Arcicella aurantiaca</name>
    <dbReference type="NCBI Taxonomy" id="591202"/>
    <lineage>
        <taxon>Bacteria</taxon>
        <taxon>Pseudomonadati</taxon>
        <taxon>Bacteroidota</taxon>
        <taxon>Cytophagia</taxon>
        <taxon>Cytophagales</taxon>
        <taxon>Flectobacillaceae</taxon>
        <taxon>Arcicella</taxon>
    </lineage>
</organism>
<dbReference type="AlphaFoldDB" id="A0A316EE83"/>
<dbReference type="EMBL" id="QGGO01000004">
    <property type="protein sequence ID" value="PWK28365.1"/>
    <property type="molecule type" value="Genomic_DNA"/>
</dbReference>
<dbReference type="Proteomes" id="UP000245489">
    <property type="component" value="Unassembled WGS sequence"/>
</dbReference>
<comment type="caution">
    <text evidence="1">The sequence shown here is derived from an EMBL/GenBank/DDBJ whole genome shotgun (WGS) entry which is preliminary data.</text>
</comment>
<sequence length="92" mass="10898">MHKPDFILDLEKQASSSIEQLREQKFVKNMPFMLGELDLSDNHFYYEYANGDIAIAEFELQTQNHKVLRFLTIEEADNLREKFNLLPCPIYT</sequence>
<dbReference type="RefSeq" id="WP_109741913.1">
    <property type="nucleotide sequence ID" value="NZ_QGGO01000004.1"/>
</dbReference>
<gene>
    <name evidence="1" type="ORF">LV89_01149</name>
</gene>
<evidence type="ECO:0000313" key="1">
    <source>
        <dbReference type="EMBL" id="PWK28365.1"/>
    </source>
</evidence>
<evidence type="ECO:0000313" key="2">
    <source>
        <dbReference type="Proteomes" id="UP000245489"/>
    </source>
</evidence>